<evidence type="ECO:0000313" key="2">
    <source>
        <dbReference type="Proteomes" id="UP000274601"/>
    </source>
</evidence>
<dbReference type="Proteomes" id="UP000274601">
    <property type="component" value="Unassembled WGS sequence"/>
</dbReference>
<dbReference type="AlphaFoldDB" id="A0A495Q9W8"/>
<organism evidence="1 2">
    <name type="scientific">Actinomadura pelletieri DSM 43383</name>
    <dbReference type="NCBI Taxonomy" id="1120940"/>
    <lineage>
        <taxon>Bacteria</taxon>
        <taxon>Bacillati</taxon>
        <taxon>Actinomycetota</taxon>
        <taxon>Actinomycetes</taxon>
        <taxon>Streptosporangiales</taxon>
        <taxon>Thermomonosporaceae</taxon>
        <taxon>Actinomadura</taxon>
    </lineage>
</organism>
<sequence>MTAIELPALDGRDPLGFLAALGLHRLLTNETGTQVSLSFSDRTAKAIIHSDIESIDAITATLNNIVARAGDATAIVDVDDRFPLAKPKKSAAASQGAGQKDPMRVRRDEYHALADRITELGDEAKGWFHCLITDLATDAQQRVALTPYCAPVGQQSLRSFFATPLQEVRKDPSYLREALTAWRRVDKFTGEYLDHRVIRSAADHPNGVSTEAGVPGATWLATQALRLLRISGDGEHVTATLWHRHQRRNLMLWPLWTEPLDLQAVATLLDHPAINPELDRTTLHNMNVFTVAAAERTQLRGPKSARVLVPAKTNW</sequence>
<dbReference type="OrthoDB" id="9810236at2"/>
<protein>
    <submittedName>
        <fullName evidence="1">Uncharacterized protein</fullName>
    </submittedName>
</protein>
<evidence type="ECO:0000313" key="1">
    <source>
        <dbReference type="EMBL" id="RKS68275.1"/>
    </source>
</evidence>
<accession>A0A495Q9W8</accession>
<reference evidence="1 2" key="1">
    <citation type="submission" date="2018-10" db="EMBL/GenBank/DDBJ databases">
        <title>Genomic Encyclopedia of Archaeal and Bacterial Type Strains, Phase II (KMG-II): from individual species to whole genera.</title>
        <authorList>
            <person name="Goeker M."/>
        </authorList>
    </citation>
    <scope>NUCLEOTIDE SEQUENCE [LARGE SCALE GENOMIC DNA]</scope>
    <source>
        <strain evidence="1 2">DSM 43383</strain>
    </source>
</reference>
<name>A0A495Q9W8_9ACTN</name>
<dbReference type="EMBL" id="RBWU01000008">
    <property type="protein sequence ID" value="RKS68275.1"/>
    <property type="molecule type" value="Genomic_DNA"/>
</dbReference>
<gene>
    <name evidence="1" type="ORF">BZB76_6536</name>
</gene>
<comment type="caution">
    <text evidence="1">The sequence shown here is derived from an EMBL/GenBank/DDBJ whole genome shotgun (WGS) entry which is preliminary data.</text>
</comment>
<dbReference type="RefSeq" id="WP_121438196.1">
    <property type="nucleotide sequence ID" value="NZ_RBWU01000008.1"/>
</dbReference>
<keyword evidence="2" id="KW-1185">Reference proteome</keyword>
<proteinExistence type="predicted"/>